<comment type="subcellular location">
    <subcellularLocation>
        <location evidence="1">Cell membrane</location>
        <topology evidence="1">Multi-pass membrane protein</topology>
    </subcellularLocation>
</comment>
<keyword evidence="5 7" id="KW-1133">Transmembrane helix</keyword>
<evidence type="ECO:0000256" key="1">
    <source>
        <dbReference type="ARBA" id="ARBA00004651"/>
    </source>
</evidence>
<organism evidence="8 9">
    <name type="scientific">Fulvivirga lutea</name>
    <dbReference type="NCBI Taxonomy" id="2810512"/>
    <lineage>
        <taxon>Bacteria</taxon>
        <taxon>Pseudomonadati</taxon>
        <taxon>Bacteroidota</taxon>
        <taxon>Cytophagia</taxon>
        <taxon>Cytophagales</taxon>
        <taxon>Fulvivirgaceae</taxon>
        <taxon>Fulvivirga</taxon>
    </lineage>
</organism>
<dbReference type="InterPro" id="IPR050833">
    <property type="entry name" value="Poly_Biosynth_Transport"/>
</dbReference>
<feature type="transmembrane region" description="Helical" evidence="7">
    <location>
        <begin position="382"/>
        <end position="404"/>
    </location>
</feature>
<gene>
    <name evidence="8" type="ORF">JR347_05020</name>
</gene>
<evidence type="ECO:0000256" key="7">
    <source>
        <dbReference type="SAM" id="Phobius"/>
    </source>
</evidence>
<comment type="similarity">
    <text evidence="2">Belongs to the polysaccharide synthase family.</text>
</comment>
<evidence type="ECO:0000256" key="3">
    <source>
        <dbReference type="ARBA" id="ARBA00022475"/>
    </source>
</evidence>
<evidence type="ECO:0000256" key="4">
    <source>
        <dbReference type="ARBA" id="ARBA00022692"/>
    </source>
</evidence>
<feature type="transmembrane region" description="Helical" evidence="7">
    <location>
        <begin position="119"/>
        <end position="137"/>
    </location>
</feature>
<evidence type="ECO:0000256" key="2">
    <source>
        <dbReference type="ARBA" id="ARBA00007430"/>
    </source>
</evidence>
<dbReference type="PANTHER" id="PTHR30250:SF10">
    <property type="entry name" value="LIPOPOLYSACCHARIDE BIOSYNTHESIS PROTEIN WZXC"/>
    <property type="match status" value="1"/>
</dbReference>
<feature type="transmembrane region" description="Helical" evidence="7">
    <location>
        <begin position="445"/>
        <end position="463"/>
    </location>
</feature>
<dbReference type="RefSeq" id="WP_205722955.1">
    <property type="nucleotide sequence ID" value="NZ_CP070608.1"/>
</dbReference>
<dbReference type="EMBL" id="CP070608">
    <property type="protein sequence ID" value="QSE98441.1"/>
    <property type="molecule type" value="Genomic_DNA"/>
</dbReference>
<sequence>MADQIKSQIFSGIKWNSIGQLVRQSYSIVISIILARLLLPEEFGLVAMLFIFAELANAFVNSGLSASLIQRKNISSEECSTVFYFSIAVALFLYVLFYLSAPLIAHFYENDALINLVKFYALGFLLRSFDVVPNALFTRNLNYKTINTIQSVASISSGVVAVCMAYLGYGPYSLVGQAIALSAVSAIMSNLLSNWKPTFVFSISKFKEMYSFGVRIFFASLLDKIFNAIDNMIIGKLFGANILGFYNRGKSTKDIPVRNMVNIATNIVFPIFSKIDSINELRSVFNRYIGLISYVICPVMLMLFITSDSFIYLLFSEKWMQSVPYLRLFCILGITIPFNNVMAHTILSRGDYKKYLRIELVKKGVIFIGMVFGLFFDAYWFLLILVVTHYIGLLIITIEVAKYIKSSALDIIKIIMPPFVISMLIIIPMYFIGTLNIWSNELIKFVVQCVVGIISYYLFSAAFRISEQRYIISEIKNRFNTSIKSS</sequence>
<keyword evidence="6 7" id="KW-0472">Membrane</keyword>
<evidence type="ECO:0000313" key="8">
    <source>
        <dbReference type="EMBL" id="QSE98441.1"/>
    </source>
</evidence>
<proteinExistence type="inferred from homology"/>
<dbReference type="AlphaFoldDB" id="A0A975A229"/>
<evidence type="ECO:0000313" key="9">
    <source>
        <dbReference type="Proteomes" id="UP000662783"/>
    </source>
</evidence>
<evidence type="ECO:0000256" key="6">
    <source>
        <dbReference type="ARBA" id="ARBA00023136"/>
    </source>
</evidence>
<feature type="transmembrane region" description="Helical" evidence="7">
    <location>
        <begin position="291"/>
        <end position="313"/>
    </location>
</feature>
<dbReference type="CDD" id="cd13127">
    <property type="entry name" value="MATE_tuaB_like"/>
    <property type="match status" value="1"/>
</dbReference>
<feature type="transmembrane region" description="Helical" evidence="7">
    <location>
        <begin position="149"/>
        <end position="169"/>
    </location>
</feature>
<name>A0A975A229_9BACT</name>
<dbReference type="PANTHER" id="PTHR30250">
    <property type="entry name" value="PST FAMILY PREDICTED COLANIC ACID TRANSPORTER"/>
    <property type="match status" value="1"/>
</dbReference>
<feature type="transmembrane region" description="Helical" evidence="7">
    <location>
        <begin position="360"/>
        <end position="376"/>
    </location>
</feature>
<keyword evidence="3" id="KW-1003">Cell membrane</keyword>
<keyword evidence="4 7" id="KW-0812">Transmembrane</keyword>
<protein>
    <submittedName>
        <fullName evidence="8">Lipopolysaccharide biosynthesis protein</fullName>
    </submittedName>
</protein>
<feature type="transmembrane region" description="Helical" evidence="7">
    <location>
        <begin position="175"/>
        <end position="195"/>
    </location>
</feature>
<dbReference type="Pfam" id="PF13440">
    <property type="entry name" value="Polysacc_synt_3"/>
    <property type="match status" value="1"/>
</dbReference>
<evidence type="ECO:0000256" key="5">
    <source>
        <dbReference type="ARBA" id="ARBA00022989"/>
    </source>
</evidence>
<dbReference type="Proteomes" id="UP000662783">
    <property type="component" value="Chromosome"/>
</dbReference>
<reference evidence="8" key="1">
    <citation type="submission" date="2021-02" db="EMBL/GenBank/DDBJ databases">
        <title>Fulvivirga sp. S481 isolated from sea water.</title>
        <authorList>
            <person name="Bae S.S."/>
            <person name="Baek K."/>
        </authorList>
    </citation>
    <scope>NUCLEOTIDE SEQUENCE</scope>
    <source>
        <strain evidence="8">S481</strain>
    </source>
</reference>
<keyword evidence="9" id="KW-1185">Reference proteome</keyword>
<feature type="transmembrane region" description="Helical" evidence="7">
    <location>
        <begin position="411"/>
        <end position="433"/>
    </location>
</feature>
<feature type="transmembrane region" description="Helical" evidence="7">
    <location>
        <begin position="45"/>
        <end position="69"/>
    </location>
</feature>
<dbReference type="KEGG" id="fuv:JR347_05020"/>
<dbReference type="GO" id="GO:0005886">
    <property type="term" value="C:plasma membrane"/>
    <property type="evidence" value="ECO:0007669"/>
    <property type="project" value="UniProtKB-SubCell"/>
</dbReference>
<accession>A0A975A229</accession>
<feature type="transmembrane region" description="Helical" evidence="7">
    <location>
        <begin position="325"/>
        <end position="348"/>
    </location>
</feature>
<feature type="transmembrane region" description="Helical" evidence="7">
    <location>
        <begin position="21"/>
        <end position="39"/>
    </location>
</feature>
<feature type="transmembrane region" description="Helical" evidence="7">
    <location>
        <begin position="81"/>
        <end position="99"/>
    </location>
</feature>